<dbReference type="FunFam" id="3.90.420.10:FF:000002">
    <property type="entry name" value="sulfite oxidase, mitochondrial"/>
    <property type="match status" value="1"/>
</dbReference>
<evidence type="ECO:0000256" key="2">
    <source>
        <dbReference type="ARBA" id="ARBA00001970"/>
    </source>
</evidence>
<dbReference type="PROSITE" id="PS50255">
    <property type="entry name" value="CYTOCHROME_B5_2"/>
    <property type="match status" value="1"/>
</dbReference>
<dbReference type="SMART" id="SM01117">
    <property type="entry name" value="Cyt-b5"/>
    <property type="match status" value="1"/>
</dbReference>
<feature type="domain" description="Cytochrome b5 heme-binding" evidence="16">
    <location>
        <begin position="100"/>
        <end position="179"/>
    </location>
</feature>
<comment type="cofactor">
    <cofactor evidence="1">
        <name>Mo-molybdopterin</name>
        <dbReference type="ChEBI" id="CHEBI:71302"/>
    </cofactor>
</comment>
<evidence type="ECO:0000256" key="15">
    <source>
        <dbReference type="SAM" id="MobiDB-lite"/>
    </source>
</evidence>
<name>A0A3M6T8C3_POCDA</name>
<dbReference type="SUPFAM" id="SSF56524">
    <property type="entry name" value="Oxidoreductase molybdopterin-binding domain"/>
    <property type="match status" value="1"/>
</dbReference>
<dbReference type="STRING" id="46731.A0A3M6T8C3"/>
<dbReference type="InterPro" id="IPR036400">
    <property type="entry name" value="Cyt_B5-like_heme/steroid_sf"/>
</dbReference>
<organism evidence="17 18">
    <name type="scientific">Pocillopora damicornis</name>
    <name type="common">Cauliflower coral</name>
    <name type="synonym">Millepora damicornis</name>
    <dbReference type="NCBI Taxonomy" id="46731"/>
    <lineage>
        <taxon>Eukaryota</taxon>
        <taxon>Metazoa</taxon>
        <taxon>Cnidaria</taxon>
        <taxon>Anthozoa</taxon>
        <taxon>Hexacorallia</taxon>
        <taxon>Scleractinia</taxon>
        <taxon>Astrocoeniina</taxon>
        <taxon>Pocilloporidae</taxon>
        <taxon>Pocillopora</taxon>
    </lineage>
</organism>
<proteinExistence type="predicted"/>
<dbReference type="PROSITE" id="PS00559">
    <property type="entry name" value="MOLYBDOPTERIN_EUK"/>
    <property type="match status" value="1"/>
</dbReference>
<evidence type="ECO:0000259" key="16">
    <source>
        <dbReference type="PROSITE" id="PS50255"/>
    </source>
</evidence>
<dbReference type="InterPro" id="IPR014756">
    <property type="entry name" value="Ig_E-set"/>
</dbReference>
<dbReference type="UniPathway" id="UPA00096"/>
<evidence type="ECO:0000256" key="4">
    <source>
        <dbReference type="ARBA" id="ARBA00004678"/>
    </source>
</evidence>
<dbReference type="InterPro" id="IPR022407">
    <property type="entry name" value="OxRdtase_Mopterin_BS"/>
</dbReference>
<dbReference type="InterPro" id="IPR000572">
    <property type="entry name" value="OxRdtase_Mopterin-bd_dom"/>
</dbReference>
<dbReference type="OrthoDB" id="10051395at2759"/>
<feature type="region of interest" description="Disordered" evidence="15">
    <location>
        <begin position="88"/>
        <end position="110"/>
    </location>
</feature>
<dbReference type="Proteomes" id="UP000275408">
    <property type="component" value="Unassembled WGS sequence"/>
</dbReference>
<evidence type="ECO:0000256" key="14">
    <source>
        <dbReference type="ARBA" id="ARBA00070338"/>
    </source>
</evidence>
<dbReference type="Pfam" id="PF03404">
    <property type="entry name" value="Mo-co_dimer"/>
    <property type="match status" value="1"/>
</dbReference>
<dbReference type="InterPro" id="IPR018506">
    <property type="entry name" value="Cyt_B5_heme-BS"/>
</dbReference>
<evidence type="ECO:0000256" key="10">
    <source>
        <dbReference type="ARBA" id="ARBA00022723"/>
    </source>
</evidence>
<dbReference type="Pfam" id="PF00173">
    <property type="entry name" value="Cyt-b5"/>
    <property type="match status" value="1"/>
</dbReference>
<keyword evidence="9" id="KW-0349">Heme</keyword>
<keyword evidence="8" id="KW-0500">Molybdenum</keyword>
<comment type="caution">
    <text evidence="17">The sequence shown here is derived from an EMBL/GenBank/DDBJ whole genome shotgun (WGS) entry which is preliminary data.</text>
</comment>
<dbReference type="PANTHER" id="PTHR19372">
    <property type="entry name" value="SULFITE REDUCTASE"/>
    <property type="match status" value="1"/>
</dbReference>
<evidence type="ECO:0000256" key="13">
    <source>
        <dbReference type="ARBA" id="ARBA00023128"/>
    </source>
</evidence>
<protein>
    <recommendedName>
        <fullName evidence="14">Sulfite oxidase</fullName>
        <ecNumber evidence="7">1.8.3.1</ecNumber>
    </recommendedName>
</protein>
<evidence type="ECO:0000313" key="17">
    <source>
        <dbReference type="EMBL" id="RMX37622.1"/>
    </source>
</evidence>
<accession>A0A3M6T8C3</accession>
<evidence type="ECO:0000256" key="5">
    <source>
        <dbReference type="ARBA" id="ARBA00004971"/>
    </source>
</evidence>
<keyword evidence="18" id="KW-1185">Reference proteome</keyword>
<dbReference type="AlphaFoldDB" id="A0A3M6T8C3"/>
<dbReference type="GO" id="GO:0020037">
    <property type="term" value="F:heme binding"/>
    <property type="evidence" value="ECO:0007669"/>
    <property type="project" value="InterPro"/>
</dbReference>
<dbReference type="Gene3D" id="2.60.40.650">
    <property type="match status" value="1"/>
</dbReference>
<dbReference type="EMBL" id="RCHS01004094">
    <property type="protein sequence ID" value="RMX37622.1"/>
    <property type="molecule type" value="Genomic_DNA"/>
</dbReference>
<dbReference type="InterPro" id="IPR036374">
    <property type="entry name" value="OxRdtase_Mopterin-bd_sf"/>
</dbReference>
<dbReference type="GO" id="GO:0005758">
    <property type="term" value="C:mitochondrial intermembrane space"/>
    <property type="evidence" value="ECO:0007669"/>
    <property type="project" value="UniProtKB-SubCell"/>
</dbReference>
<keyword evidence="12" id="KW-0408">Iron</keyword>
<comment type="subunit">
    <text evidence="6">Homodimer.</text>
</comment>
<dbReference type="InterPro" id="IPR008335">
    <property type="entry name" value="Mopterin_OxRdtase_euk"/>
</dbReference>
<comment type="pathway">
    <text evidence="4">Sulfur metabolism.</text>
</comment>
<dbReference type="Pfam" id="PF00174">
    <property type="entry name" value="Oxidored_molyb"/>
    <property type="match status" value="1"/>
</dbReference>
<dbReference type="Gene3D" id="3.10.120.10">
    <property type="entry name" value="Cytochrome b5-like heme/steroid binding domain"/>
    <property type="match status" value="1"/>
</dbReference>
<evidence type="ECO:0000256" key="1">
    <source>
        <dbReference type="ARBA" id="ARBA00001924"/>
    </source>
</evidence>
<reference evidence="17 18" key="1">
    <citation type="journal article" date="2018" name="Sci. Rep.">
        <title>Comparative analysis of the Pocillopora damicornis genome highlights role of immune system in coral evolution.</title>
        <authorList>
            <person name="Cunning R."/>
            <person name="Bay R.A."/>
            <person name="Gillette P."/>
            <person name="Baker A.C."/>
            <person name="Traylor-Knowles N."/>
        </authorList>
    </citation>
    <scope>NUCLEOTIDE SEQUENCE [LARGE SCALE GENOMIC DNA]</scope>
    <source>
        <strain evidence="17">RSMAS</strain>
        <tissue evidence="17">Whole animal</tissue>
    </source>
</reference>
<dbReference type="GO" id="GO:0030151">
    <property type="term" value="F:molybdenum ion binding"/>
    <property type="evidence" value="ECO:0007669"/>
    <property type="project" value="InterPro"/>
</dbReference>
<dbReference type="InterPro" id="IPR005066">
    <property type="entry name" value="MoCF_OxRdtse_dimer"/>
</dbReference>
<keyword evidence="11" id="KW-0560">Oxidoreductase</keyword>
<dbReference type="SUPFAM" id="SSF55856">
    <property type="entry name" value="Cytochrome b5-like heme/steroid binding domain"/>
    <property type="match status" value="1"/>
</dbReference>
<evidence type="ECO:0000256" key="3">
    <source>
        <dbReference type="ARBA" id="ARBA00004569"/>
    </source>
</evidence>
<comment type="pathway">
    <text evidence="5">Energy metabolism; sulfur metabolism.</text>
</comment>
<comment type="cofactor">
    <cofactor evidence="2">
        <name>heme b</name>
        <dbReference type="ChEBI" id="CHEBI:60344"/>
    </cofactor>
</comment>
<evidence type="ECO:0000256" key="12">
    <source>
        <dbReference type="ARBA" id="ARBA00023004"/>
    </source>
</evidence>
<dbReference type="PANTHER" id="PTHR19372:SF7">
    <property type="entry name" value="SULFITE OXIDASE, MITOCHONDRIAL"/>
    <property type="match status" value="1"/>
</dbReference>
<dbReference type="PRINTS" id="PR00363">
    <property type="entry name" value="CYTOCHROMEB5"/>
</dbReference>
<evidence type="ECO:0000256" key="6">
    <source>
        <dbReference type="ARBA" id="ARBA00011738"/>
    </source>
</evidence>
<evidence type="ECO:0000256" key="7">
    <source>
        <dbReference type="ARBA" id="ARBA00012505"/>
    </source>
</evidence>
<dbReference type="PRINTS" id="PR00407">
    <property type="entry name" value="EUMOPTERIN"/>
</dbReference>
<gene>
    <name evidence="17" type="ORF">pdam_00007865</name>
</gene>
<evidence type="ECO:0000256" key="9">
    <source>
        <dbReference type="ARBA" id="ARBA00022617"/>
    </source>
</evidence>
<comment type="subcellular location">
    <subcellularLocation>
        <location evidence="3">Mitochondrion intermembrane space</location>
    </subcellularLocation>
</comment>
<evidence type="ECO:0000256" key="8">
    <source>
        <dbReference type="ARBA" id="ARBA00022505"/>
    </source>
</evidence>
<dbReference type="GO" id="GO:0006790">
    <property type="term" value="P:sulfur compound metabolic process"/>
    <property type="evidence" value="ECO:0007669"/>
    <property type="project" value="UniProtKB-UniPathway"/>
</dbReference>
<dbReference type="GO" id="GO:0008482">
    <property type="term" value="F:sulfite oxidase activity"/>
    <property type="evidence" value="ECO:0007669"/>
    <property type="project" value="UniProtKB-EC"/>
</dbReference>
<dbReference type="EC" id="1.8.3.1" evidence="7"/>
<evidence type="ECO:0000313" key="18">
    <source>
        <dbReference type="Proteomes" id="UP000275408"/>
    </source>
</evidence>
<sequence length="572" mass="63020">MELRNSVTMSLFRQRSTSCSRLKEIFLCPRSSSGWLRTNVTQPKRKISSNAAYLTRSQYYSAIGTLVGTLTGVGLILNKQKISQAKEAAKSLGQPSQDKDPVYSTEEVSQHNSHEKGIWVTYKGNVYDITDFVANHPGGSEKIILAAGGALEPFWALYAVHNNEHVLELLGEYRIGSLSKDESSIEAVDIKDPYITDPPRHPALKVNTKKPFNAEPPLQLLSDNLITPNEIFFIRNHLPVPDIDETKYELEITGEGIKPVMLSLEDLKTKFPKRRVTATMQCAGNRRSEMNRIKLVKGLNWGAAAISTAEWTGVLLKDVLRYAGVDEASVQKNGVQHIQFEGADHDITGSTYGASIPVDSALSSERDVLVAYEMNGVPIPRDHGFPVRLVAPGVVGARNVKWLRKIVSSKEESSSHWQQNDYKGFSPTVDWDTVDFKSAPAIQELPVTSAICEPAEGAVVSANDGEISLKGYAWSGGGKGVVRVDVSLDGGKTWHVANLDGEDKLHRAWAWKLWNATLPLPEGKDALQICVKAVDSSYNSQPDSVAPIWNLRGVLSNAWHRVNITVKQDSQE</sequence>
<evidence type="ECO:0000256" key="11">
    <source>
        <dbReference type="ARBA" id="ARBA00023002"/>
    </source>
</evidence>
<dbReference type="CDD" id="cd02111">
    <property type="entry name" value="eukary_SO_Moco"/>
    <property type="match status" value="1"/>
</dbReference>
<dbReference type="FunFam" id="3.10.120.10:FF:000007">
    <property type="entry name" value="Sulfite oxidase, mitochondrial"/>
    <property type="match status" value="1"/>
</dbReference>
<dbReference type="InterPro" id="IPR001199">
    <property type="entry name" value="Cyt_B5-like_heme/steroid-bd"/>
</dbReference>
<dbReference type="FunFam" id="2.60.40.650:FF:000002">
    <property type="entry name" value="sulfite oxidase"/>
    <property type="match status" value="1"/>
</dbReference>
<dbReference type="PROSITE" id="PS00191">
    <property type="entry name" value="CYTOCHROME_B5_1"/>
    <property type="match status" value="1"/>
</dbReference>
<dbReference type="SUPFAM" id="SSF81296">
    <property type="entry name" value="E set domains"/>
    <property type="match status" value="1"/>
</dbReference>
<keyword evidence="13" id="KW-0496">Mitochondrion</keyword>
<dbReference type="GO" id="GO:0043546">
    <property type="term" value="F:molybdopterin cofactor binding"/>
    <property type="evidence" value="ECO:0007669"/>
    <property type="project" value="InterPro"/>
</dbReference>
<keyword evidence="10" id="KW-0479">Metal-binding</keyword>
<dbReference type="Gene3D" id="3.90.420.10">
    <property type="entry name" value="Oxidoreductase, molybdopterin-binding domain"/>
    <property type="match status" value="1"/>
</dbReference>